<organism evidence="1">
    <name type="scientific">Cyprideis torosa</name>
    <dbReference type="NCBI Taxonomy" id="163714"/>
    <lineage>
        <taxon>Eukaryota</taxon>
        <taxon>Metazoa</taxon>
        <taxon>Ecdysozoa</taxon>
        <taxon>Arthropoda</taxon>
        <taxon>Crustacea</taxon>
        <taxon>Oligostraca</taxon>
        <taxon>Ostracoda</taxon>
        <taxon>Podocopa</taxon>
        <taxon>Podocopida</taxon>
        <taxon>Cytherocopina</taxon>
        <taxon>Cytheroidea</taxon>
        <taxon>Cytherideidae</taxon>
        <taxon>Cyprideis</taxon>
    </lineage>
</organism>
<reference evidence="1" key="1">
    <citation type="submission" date="2020-11" db="EMBL/GenBank/DDBJ databases">
        <authorList>
            <person name="Tran Van P."/>
        </authorList>
    </citation>
    <scope>NUCLEOTIDE SEQUENCE</scope>
</reference>
<gene>
    <name evidence="1" type="ORF">CTOB1V02_LOCUS2866</name>
</gene>
<evidence type="ECO:0000313" key="1">
    <source>
        <dbReference type="EMBL" id="CAD7224915.1"/>
    </source>
</evidence>
<sequence>MGTRQLYDTILKMNFCKSSISWDLEWIIISLAIVATAQDQDSSPASPRSFTDCRTPSTMSCSEMEFLHIDKLLTTEFTTNFLIVRWWNFRKYCAYVYPDQPTTSTRTTLHNGEPLFREYTDKNHLKIPRNLTKPCSSYWLFLEPQGLNCVVWTMISTGPNAEFMGLDPDSLQDESFRIRWKGETLEDQTNPTADGAWKEAEDPWYVSVVKWTNDPFRKFETNIFKLCGKYIIRVKAVALHVSPKKASQWREVSFLNTNDEGSASATTSISLTGQRLWVRFNVTSKCVDKHYEGTLRPQNNPNKKQEEIVMKFYSQNRTISAVFDEIRICPSVKYDLELRPVLENGQGTVSTPSISTVVSLENYIEVTECNFWWVEDSGPVFSWSVDGAVVEEWNCTWKFIIFYGEEEFIVKDALAEGVSIGDGAFQYALPTQSVLNQNHSISLPNRLKTVCVQQGTMPRVWYEIVSPVGIILILLAVLLIVIVCISCYVRRRRKGREVPLNLITPSHQDQRVTTYIDEDCESVQSDSC</sequence>
<dbReference type="AlphaFoldDB" id="A0A7R8W6Z0"/>
<name>A0A7R8W6Z0_9CRUS</name>
<protein>
    <submittedName>
        <fullName evidence="1">Uncharacterized protein</fullName>
    </submittedName>
</protein>
<proteinExistence type="predicted"/>
<dbReference type="EMBL" id="OB660464">
    <property type="protein sequence ID" value="CAD7224915.1"/>
    <property type="molecule type" value="Genomic_DNA"/>
</dbReference>
<accession>A0A7R8W6Z0</accession>